<dbReference type="InterPro" id="IPR029787">
    <property type="entry name" value="Nucleotide_cyclase"/>
</dbReference>
<organism evidence="2 3">
    <name type="scientific">Saccharothrix saharensis</name>
    <dbReference type="NCBI Taxonomy" id="571190"/>
    <lineage>
        <taxon>Bacteria</taxon>
        <taxon>Bacillati</taxon>
        <taxon>Actinomycetota</taxon>
        <taxon>Actinomycetes</taxon>
        <taxon>Pseudonocardiales</taxon>
        <taxon>Pseudonocardiaceae</taxon>
        <taxon>Saccharothrix</taxon>
    </lineage>
</organism>
<dbReference type="RefSeq" id="WP_141978392.1">
    <property type="nucleotide sequence ID" value="NZ_VFPP01000001.1"/>
</dbReference>
<proteinExistence type="predicted"/>
<reference evidence="2 3" key="1">
    <citation type="submission" date="2019-06" db="EMBL/GenBank/DDBJ databases">
        <title>Sequencing the genomes of 1000 actinobacteria strains.</title>
        <authorList>
            <person name="Klenk H.-P."/>
        </authorList>
    </citation>
    <scope>NUCLEOTIDE SEQUENCE [LARGE SCALE GENOMIC DNA]</scope>
    <source>
        <strain evidence="2 3">DSM 45456</strain>
    </source>
</reference>
<dbReference type="Gene3D" id="3.30.70.1230">
    <property type="entry name" value="Nucleotide cyclase"/>
    <property type="match status" value="1"/>
</dbReference>
<name>A0A543JC60_9PSEU</name>
<comment type="caution">
    <text evidence="2">The sequence shown here is derived from an EMBL/GenBank/DDBJ whole genome shotgun (WGS) entry which is preliminary data.</text>
</comment>
<evidence type="ECO:0000313" key="2">
    <source>
        <dbReference type="EMBL" id="TQM80400.1"/>
    </source>
</evidence>
<dbReference type="OrthoDB" id="3482507at2"/>
<accession>A0A543JC60</accession>
<dbReference type="Proteomes" id="UP000316628">
    <property type="component" value="Unassembled WGS sequence"/>
</dbReference>
<sequence>MGTRPLHAVHRTVLVVDVSAFSGRPLTPQKEIRLGLYAALETAFVDNGLTWSAVDHEDRGDGVLVLVPPDVPKSRVVDGVPHALLGQLRRYNATRNEDAQIRLRMAITAGEVLYDGEGVVGDEVTLAFRLLDAEPLRDALDRSTASFALIVSDRIYADVVRPDPAMDPDSFRPVHADVKEVHERAWLHVPNGFTPPPRPEPEPKPERVRRKPPWARLGLAVLLVGAGAVDAFGARPPVEPPCPPPIQLNVLVSAEKEQVVRSLALDLEDDSGRHNAQGCKEVNALVYTGKSDRLAAEALGRGWQPGDLTLVDAAEPHVWLPDTSAEVTAVEEALRQREDVRLRRRQGVAISPVVLGASEELAGRIAPPDGEFEWRDVRRPAAVDTSSGVGMAAAAALLSGELDELDPDVPNALRELRRVTGRTTGDRPCAGDVALVGSERAVARTEGCRVLYPRKGALVLDHPFVEVERPGRPNQRRQRIVDRFLAHLLSPQAQDEFKRAGFRDLAWNTGLRWGPGVLADRPRTLPVEPDARLVRRAWETASRPRVIGVARDGSPEANLFATRVRELAGPRDRVVELPMTEGVLDAGVGQGAHLVVLTAAARIPSVPKAAGGHVRVVAVGFAEGACAASAPLHEAAQANGGPCLEIVSRNGSGATQGQEDALDVITRAAWGG</sequence>
<evidence type="ECO:0000256" key="1">
    <source>
        <dbReference type="SAM" id="MobiDB-lite"/>
    </source>
</evidence>
<gene>
    <name evidence="2" type="ORF">FHX81_2731</name>
</gene>
<protein>
    <submittedName>
        <fullName evidence="2">Extracellular solute-binding protein</fullName>
    </submittedName>
</protein>
<feature type="region of interest" description="Disordered" evidence="1">
    <location>
        <begin position="189"/>
        <end position="210"/>
    </location>
</feature>
<keyword evidence="3" id="KW-1185">Reference proteome</keyword>
<dbReference type="Pfam" id="PF13531">
    <property type="entry name" value="SBP_bac_11"/>
    <property type="match status" value="1"/>
</dbReference>
<dbReference type="EMBL" id="VFPP01000001">
    <property type="protein sequence ID" value="TQM80400.1"/>
    <property type="molecule type" value="Genomic_DNA"/>
</dbReference>
<evidence type="ECO:0000313" key="3">
    <source>
        <dbReference type="Proteomes" id="UP000316628"/>
    </source>
</evidence>
<dbReference type="AlphaFoldDB" id="A0A543JC60"/>